<dbReference type="EMBL" id="BSUK01000001">
    <property type="protein sequence ID" value="GMA22356.1"/>
    <property type="molecule type" value="Genomic_DNA"/>
</dbReference>
<evidence type="ECO:0000256" key="2">
    <source>
        <dbReference type="ARBA" id="ARBA00022692"/>
    </source>
</evidence>
<accession>A0ABQ6HV72</accession>
<dbReference type="RefSeq" id="WP_284291303.1">
    <property type="nucleotide sequence ID" value="NZ_BSUK01000001.1"/>
</dbReference>
<keyword evidence="8" id="KW-1185">Reference proteome</keyword>
<keyword evidence="3 5" id="KW-1133">Transmembrane helix</keyword>
<evidence type="ECO:0000256" key="5">
    <source>
        <dbReference type="SAM" id="Phobius"/>
    </source>
</evidence>
<evidence type="ECO:0000313" key="7">
    <source>
        <dbReference type="EMBL" id="GMA22356.1"/>
    </source>
</evidence>
<keyword evidence="2 5" id="KW-0812">Transmembrane</keyword>
<evidence type="ECO:0000256" key="1">
    <source>
        <dbReference type="ARBA" id="ARBA00004127"/>
    </source>
</evidence>
<keyword evidence="4 5" id="KW-0472">Membrane</keyword>
<organism evidence="7 8">
    <name type="scientific">Luteimicrobium album</name>
    <dbReference type="NCBI Taxonomy" id="1054550"/>
    <lineage>
        <taxon>Bacteria</taxon>
        <taxon>Bacillati</taxon>
        <taxon>Actinomycetota</taxon>
        <taxon>Actinomycetes</taxon>
        <taxon>Micrococcales</taxon>
        <taxon>Luteimicrobium</taxon>
    </lineage>
</organism>
<gene>
    <name evidence="7" type="ORF">GCM10025864_01150</name>
</gene>
<sequence length="106" mass="10777">MTGEPNTRVPHDEPAERTALAWQRTALGVALGCAVLALAALRERDPGLAIAGVLLGAATVTGAVRARTAHWPRADRRPWGMLAPGAGAVVLLAALGLAASVLGAVR</sequence>
<evidence type="ECO:0000313" key="8">
    <source>
        <dbReference type="Proteomes" id="UP001157091"/>
    </source>
</evidence>
<dbReference type="InterPro" id="IPR003807">
    <property type="entry name" value="DUF202"/>
</dbReference>
<evidence type="ECO:0000256" key="4">
    <source>
        <dbReference type="ARBA" id="ARBA00023136"/>
    </source>
</evidence>
<evidence type="ECO:0000256" key="3">
    <source>
        <dbReference type="ARBA" id="ARBA00022989"/>
    </source>
</evidence>
<feature type="domain" description="DUF202" evidence="6">
    <location>
        <begin position="15"/>
        <end position="71"/>
    </location>
</feature>
<reference evidence="8" key="1">
    <citation type="journal article" date="2019" name="Int. J. Syst. Evol. Microbiol.">
        <title>The Global Catalogue of Microorganisms (GCM) 10K type strain sequencing project: providing services to taxonomists for standard genome sequencing and annotation.</title>
        <authorList>
            <consortium name="The Broad Institute Genomics Platform"/>
            <consortium name="The Broad Institute Genome Sequencing Center for Infectious Disease"/>
            <person name="Wu L."/>
            <person name="Ma J."/>
        </authorList>
    </citation>
    <scope>NUCLEOTIDE SEQUENCE [LARGE SCALE GENOMIC DNA]</scope>
    <source>
        <strain evidence="8">NBRC 106348</strain>
    </source>
</reference>
<proteinExistence type="predicted"/>
<dbReference type="Pfam" id="PF02656">
    <property type="entry name" value="DUF202"/>
    <property type="match status" value="1"/>
</dbReference>
<dbReference type="Proteomes" id="UP001157091">
    <property type="component" value="Unassembled WGS sequence"/>
</dbReference>
<feature type="transmembrane region" description="Helical" evidence="5">
    <location>
        <begin position="86"/>
        <end position="105"/>
    </location>
</feature>
<protein>
    <recommendedName>
        <fullName evidence="6">DUF202 domain-containing protein</fullName>
    </recommendedName>
</protein>
<comment type="subcellular location">
    <subcellularLocation>
        <location evidence="1">Endomembrane system</location>
        <topology evidence="1">Multi-pass membrane protein</topology>
    </subcellularLocation>
</comment>
<name>A0ABQ6HV72_9MICO</name>
<feature type="transmembrane region" description="Helical" evidence="5">
    <location>
        <begin position="48"/>
        <end position="66"/>
    </location>
</feature>
<feature type="transmembrane region" description="Helical" evidence="5">
    <location>
        <begin position="20"/>
        <end position="41"/>
    </location>
</feature>
<evidence type="ECO:0000259" key="6">
    <source>
        <dbReference type="Pfam" id="PF02656"/>
    </source>
</evidence>
<comment type="caution">
    <text evidence="7">The sequence shown here is derived from an EMBL/GenBank/DDBJ whole genome shotgun (WGS) entry which is preliminary data.</text>
</comment>